<dbReference type="EMBL" id="JBHSCQ010000010">
    <property type="protein sequence ID" value="MFC4265684.1"/>
    <property type="molecule type" value="Genomic_DNA"/>
</dbReference>
<proteinExistence type="predicted"/>
<evidence type="ECO:0000313" key="1">
    <source>
        <dbReference type="EMBL" id="MFC4265684.1"/>
    </source>
</evidence>
<evidence type="ECO:0000313" key="2">
    <source>
        <dbReference type="Proteomes" id="UP001595773"/>
    </source>
</evidence>
<gene>
    <name evidence="1" type="ORF">ACFOW9_08720</name>
</gene>
<name>A0ABV8R355_9MICC</name>
<protein>
    <submittedName>
        <fullName evidence="1">Uncharacterized protein</fullName>
    </submittedName>
</protein>
<sequence>MSKMSDEEMRAVSLWELFLQQLVEMPGLHKVGLNLRSSRFKSHKPNDDVGSGL</sequence>
<keyword evidence="2" id="KW-1185">Reference proteome</keyword>
<organism evidence="1 2">
    <name type="scientific">Arthrobacter cryoconiti</name>
    <dbReference type="NCBI Taxonomy" id="748907"/>
    <lineage>
        <taxon>Bacteria</taxon>
        <taxon>Bacillati</taxon>
        <taxon>Actinomycetota</taxon>
        <taxon>Actinomycetes</taxon>
        <taxon>Micrococcales</taxon>
        <taxon>Micrococcaceae</taxon>
        <taxon>Arthrobacter</taxon>
    </lineage>
</organism>
<dbReference type="Proteomes" id="UP001595773">
    <property type="component" value="Unassembled WGS sequence"/>
</dbReference>
<reference evidence="2" key="1">
    <citation type="journal article" date="2019" name="Int. J. Syst. Evol. Microbiol.">
        <title>The Global Catalogue of Microorganisms (GCM) 10K type strain sequencing project: providing services to taxonomists for standard genome sequencing and annotation.</title>
        <authorList>
            <consortium name="The Broad Institute Genomics Platform"/>
            <consortium name="The Broad Institute Genome Sequencing Center for Infectious Disease"/>
            <person name="Wu L."/>
            <person name="Ma J."/>
        </authorList>
    </citation>
    <scope>NUCLEOTIDE SEQUENCE [LARGE SCALE GENOMIC DNA]</scope>
    <source>
        <strain evidence="2">CGMCC 1.10698</strain>
    </source>
</reference>
<comment type="caution">
    <text evidence="1">The sequence shown here is derived from an EMBL/GenBank/DDBJ whole genome shotgun (WGS) entry which is preliminary data.</text>
</comment>
<accession>A0ABV8R355</accession>
<dbReference type="RefSeq" id="WP_230067517.1">
    <property type="nucleotide sequence ID" value="NZ_BAABLL010000004.1"/>
</dbReference>